<organism evidence="2 3">
    <name type="scientific">Methylocapsa polymorpha</name>
    <dbReference type="NCBI Taxonomy" id="3080828"/>
    <lineage>
        <taxon>Bacteria</taxon>
        <taxon>Pseudomonadati</taxon>
        <taxon>Pseudomonadota</taxon>
        <taxon>Alphaproteobacteria</taxon>
        <taxon>Hyphomicrobiales</taxon>
        <taxon>Beijerinckiaceae</taxon>
        <taxon>Methylocapsa</taxon>
    </lineage>
</organism>
<dbReference type="EMBL" id="CP136863">
    <property type="protein sequence ID" value="WOJ91690.1"/>
    <property type="molecule type" value="Genomic_DNA"/>
</dbReference>
<keyword evidence="3" id="KW-1185">Reference proteome</keyword>
<name>A0ABZ0HXP4_9HYPH</name>
<evidence type="ECO:0000256" key="1">
    <source>
        <dbReference type="SAM" id="SignalP"/>
    </source>
</evidence>
<evidence type="ECO:0000313" key="2">
    <source>
        <dbReference type="EMBL" id="WOJ91690.1"/>
    </source>
</evidence>
<feature type="chain" id="PRO_5047274456" evidence="1">
    <location>
        <begin position="25"/>
        <end position="85"/>
    </location>
</feature>
<feature type="signal peptide" evidence="1">
    <location>
        <begin position="1"/>
        <end position="24"/>
    </location>
</feature>
<dbReference type="RefSeq" id="WP_318655117.1">
    <property type="nucleotide sequence ID" value="NZ_CP136863.1"/>
</dbReference>
<keyword evidence="2" id="KW-0614">Plasmid</keyword>
<dbReference type="Proteomes" id="UP001626536">
    <property type="component" value="Plasmid pRX1"/>
</dbReference>
<protein>
    <submittedName>
        <fullName evidence="2">Uncharacterized protein</fullName>
    </submittedName>
</protein>
<reference evidence="2 3" key="1">
    <citation type="submission" date="2023-10" db="EMBL/GenBank/DDBJ databases">
        <title>Novel methanotroph of the genus Methylocapsa from a subarctic wetland.</title>
        <authorList>
            <person name="Belova S.E."/>
            <person name="Oshkin I.Y."/>
            <person name="Miroshnikov K."/>
            <person name="Dedysh S.N."/>
        </authorList>
    </citation>
    <scope>NUCLEOTIDE SEQUENCE [LARGE SCALE GENOMIC DNA]</scope>
    <source>
        <strain evidence="2 3">RX1</strain>
        <plasmid evidence="2 3">pRX1</plasmid>
    </source>
</reference>
<keyword evidence="1" id="KW-0732">Signal</keyword>
<proteinExistence type="predicted"/>
<geneLocation type="plasmid" evidence="2 3">
    <name>pRX1</name>
</geneLocation>
<accession>A0ABZ0HXP4</accession>
<sequence>MKKLFLVPTIVGIAALVAAGHADARPGGCVKGAIVGGIAGHFVGHSGLGAAAGCAYGVHRRNEFDRQDNYEGRSSFDQRKGNGRY</sequence>
<gene>
    <name evidence="2" type="ORF">RZS28_19795</name>
</gene>
<evidence type="ECO:0000313" key="3">
    <source>
        <dbReference type="Proteomes" id="UP001626536"/>
    </source>
</evidence>